<dbReference type="PANTHER" id="PTHR35282">
    <property type="entry name" value="F5D14.24 PROTEIN"/>
    <property type="match status" value="1"/>
</dbReference>
<name>A0A0A9EF09_ARUDO</name>
<reference evidence="2" key="2">
    <citation type="journal article" date="2015" name="Data Brief">
        <title>Shoot transcriptome of the giant reed, Arundo donax.</title>
        <authorList>
            <person name="Barrero R.A."/>
            <person name="Guerrero F.D."/>
            <person name="Moolhuijzen P."/>
            <person name="Goolsby J.A."/>
            <person name="Tidwell J."/>
            <person name="Bellgard S.E."/>
            <person name="Bellgard M.I."/>
        </authorList>
    </citation>
    <scope>NUCLEOTIDE SEQUENCE</scope>
    <source>
        <tissue evidence="2">Shoot tissue taken approximately 20 cm above the soil surface</tissue>
    </source>
</reference>
<dbReference type="Pfam" id="PF21737">
    <property type="entry name" value="DUF6865"/>
    <property type="match status" value="1"/>
</dbReference>
<evidence type="ECO:0000256" key="1">
    <source>
        <dbReference type="SAM" id="MobiDB-lite"/>
    </source>
</evidence>
<feature type="region of interest" description="Disordered" evidence="1">
    <location>
        <begin position="1"/>
        <end position="52"/>
    </location>
</feature>
<dbReference type="PANTHER" id="PTHR35282:SF2">
    <property type="entry name" value="F5D14.24 PROTEIN"/>
    <property type="match status" value="1"/>
</dbReference>
<protein>
    <submittedName>
        <fullName evidence="2">Uncharacterized protein</fullName>
    </submittedName>
</protein>
<evidence type="ECO:0000313" key="2">
    <source>
        <dbReference type="EMBL" id="JAD94587.1"/>
    </source>
</evidence>
<proteinExistence type="predicted"/>
<reference evidence="2" key="1">
    <citation type="submission" date="2014-09" db="EMBL/GenBank/DDBJ databases">
        <authorList>
            <person name="Magalhaes I.L.F."/>
            <person name="Oliveira U."/>
            <person name="Santos F.R."/>
            <person name="Vidigal T.H.D.A."/>
            <person name="Brescovit A.D."/>
            <person name="Santos A.J."/>
        </authorList>
    </citation>
    <scope>NUCLEOTIDE SEQUENCE</scope>
    <source>
        <tissue evidence="2">Shoot tissue taken approximately 20 cm above the soil surface</tissue>
    </source>
</reference>
<sequence length="80" mass="8428">MASPSAPTEFSQEAARKSLIAISQSVPETASPQEVKTPIPAAENGKLDDGADKYRSKLMSITDLSSDAQPVQCPPKNVVT</sequence>
<dbReference type="InterPro" id="IPR049198">
    <property type="entry name" value="DUF6865"/>
</dbReference>
<dbReference type="EMBL" id="GBRH01203308">
    <property type="protein sequence ID" value="JAD94587.1"/>
    <property type="molecule type" value="Transcribed_RNA"/>
</dbReference>
<organism evidence="2">
    <name type="scientific">Arundo donax</name>
    <name type="common">Giant reed</name>
    <name type="synonym">Donax arundinaceus</name>
    <dbReference type="NCBI Taxonomy" id="35708"/>
    <lineage>
        <taxon>Eukaryota</taxon>
        <taxon>Viridiplantae</taxon>
        <taxon>Streptophyta</taxon>
        <taxon>Embryophyta</taxon>
        <taxon>Tracheophyta</taxon>
        <taxon>Spermatophyta</taxon>
        <taxon>Magnoliopsida</taxon>
        <taxon>Liliopsida</taxon>
        <taxon>Poales</taxon>
        <taxon>Poaceae</taxon>
        <taxon>PACMAD clade</taxon>
        <taxon>Arundinoideae</taxon>
        <taxon>Arundineae</taxon>
        <taxon>Arundo</taxon>
    </lineage>
</organism>
<dbReference type="AlphaFoldDB" id="A0A0A9EF09"/>
<accession>A0A0A9EF09</accession>
<feature type="compositionally biased region" description="Polar residues" evidence="1">
    <location>
        <begin position="1"/>
        <end position="11"/>
    </location>
</feature>
<feature type="compositionally biased region" description="Polar residues" evidence="1">
    <location>
        <begin position="21"/>
        <end position="34"/>
    </location>
</feature>